<reference evidence="2" key="1">
    <citation type="submission" date="2023-07" db="EMBL/GenBank/DDBJ databases">
        <title>Gilvimarinus algae sp. nov., isolated from the surface of Kelp.</title>
        <authorList>
            <person name="Sun Y.Y."/>
            <person name="Gong Y."/>
            <person name="Du Z.J."/>
        </authorList>
    </citation>
    <scope>NUCLEOTIDE SEQUENCE</scope>
    <source>
        <strain evidence="2">SDUM040014</strain>
    </source>
</reference>
<comment type="caution">
    <text evidence="2">The sequence shown here is derived from an EMBL/GenBank/DDBJ whole genome shotgun (WGS) entry which is preliminary data.</text>
</comment>
<dbReference type="RefSeq" id="WP_302714573.1">
    <property type="nucleotide sequence ID" value="NZ_JAULRT010000062.1"/>
</dbReference>
<evidence type="ECO:0000256" key="1">
    <source>
        <dbReference type="SAM" id="SignalP"/>
    </source>
</evidence>
<dbReference type="SUPFAM" id="SSF49503">
    <property type="entry name" value="Cupredoxins"/>
    <property type="match status" value="1"/>
</dbReference>
<evidence type="ECO:0000313" key="3">
    <source>
        <dbReference type="Proteomes" id="UP001168380"/>
    </source>
</evidence>
<evidence type="ECO:0000313" key="2">
    <source>
        <dbReference type="EMBL" id="MDO3383652.1"/>
    </source>
</evidence>
<sequence length="208" mass="22812">MGRWTLGASLGVLLAQSAWALQVTVMDAEGEPLEDAVVWVSGTPVAAGLSTTEFIMDQKDREFVPHVLPVPLGSRVAFPNSDSIMHHVYSFSPVKTFEIKLYKETPREPLLFDKPGVVEVGCNIHDWMLGYIIVVDGGVYAQTNAEGVAQLRAPAQATSVSVWHSRFARIGQVENHELAAAHADTEVVIRQPLKPPLQDYGVDEFDAY</sequence>
<dbReference type="Gene3D" id="2.60.40.420">
    <property type="entry name" value="Cupredoxins - blue copper proteins"/>
    <property type="match status" value="1"/>
</dbReference>
<accession>A0ABT8TMN3</accession>
<protein>
    <submittedName>
        <fullName evidence="2">Methylamine utilization protein</fullName>
    </submittedName>
</protein>
<keyword evidence="3" id="KW-1185">Reference proteome</keyword>
<dbReference type="Proteomes" id="UP001168380">
    <property type="component" value="Unassembled WGS sequence"/>
</dbReference>
<dbReference type="InterPro" id="IPR008972">
    <property type="entry name" value="Cupredoxin"/>
</dbReference>
<dbReference type="EMBL" id="JAULRT010000062">
    <property type="protein sequence ID" value="MDO3383652.1"/>
    <property type="molecule type" value="Genomic_DNA"/>
</dbReference>
<name>A0ABT8TMN3_9GAMM</name>
<dbReference type="CDD" id="cd04221">
    <property type="entry name" value="MauL"/>
    <property type="match status" value="1"/>
</dbReference>
<dbReference type="InterPro" id="IPR034242">
    <property type="entry name" value="MauL"/>
</dbReference>
<feature type="signal peptide" evidence="1">
    <location>
        <begin position="1"/>
        <end position="20"/>
    </location>
</feature>
<gene>
    <name evidence="2" type="ORF">QWI16_15830</name>
</gene>
<keyword evidence="1" id="KW-0732">Signal</keyword>
<organism evidence="2 3">
    <name type="scientific">Gilvimarinus algae</name>
    <dbReference type="NCBI Taxonomy" id="3058037"/>
    <lineage>
        <taxon>Bacteria</taxon>
        <taxon>Pseudomonadati</taxon>
        <taxon>Pseudomonadota</taxon>
        <taxon>Gammaproteobacteria</taxon>
        <taxon>Cellvibrionales</taxon>
        <taxon>Cellvibrionaceae</taxon>
        <taxon>Gilvimarinus</taxon>
    </lineage>
</organism>
<feature type="chain" id="PRO_5047059423" evidence="1">
    <location>
        <begin position="21"/>
        <end position="208"/>
    </location>
</feature>
<proteinExistence type="predicted"/>